<comment type="caution">
    <text evidence="4">The sequence shown here is derived from an EMBL/GenBank/DDBJ whole genome shotgun (WGS) entry which is preliminary data.</text>
</comment>
<evidence type="ECO:0000313" key="4">
    <source>
        <dbReference type="EMBL" id="MFC3073234.1"/>
    </source>
</evidence>
<evidence type="ECO:0000256" key="2">
    <source>
        <dbReference type="SAM" id="Phobius"/>
    </source>
</evidence>
<reference evidence="5" key="1">
    <citation type="journal article" date="2019" name="Int. J. Syst. Evol. Microbiol.">
        <title>The Global Catalogue of Microorganisms (GCM) 10K type strain sequencing project: providing services to taxonomists for standard genome sequencing and annotation.</title>
        <authorList>
            <consortium name="The Broad Institute Genomics Platform"/>
            <consortium name="The Broad Institute Genome Sequencing Center for Infectious Disease"/>
            <person name="Wu L."/>
            <person name="Ma J."/>
        </authorList>
    </citation>
    <scope>NUCLEOTIDE SEQUENCE [LARGE SCALE GENOMIC DNA]</scope>
    <source>
        <strain evidence="5">KCTC 52677</strain>
    </source>
</reference>
<sequence length="648" mass="69747">MFKLRRWQKRLVQVLLDSVLVALSFFTAMILRLDSFDFIGNHRVWYALLVLVPVSLLVFARLGFYRILIRFIGLRALPTVFLGIAASASVLQLAIFFAGLPIPRSVPAIYVPIALMLIGGVRFAVRALFLSRESRRKTRVVIYGAGESGRQVLSSLREGPEYAPVAFVDDSPLLQGTVVGAIPVHSPDRLPWIIETYGAQSVLLAMPSASPGQRAAILRRLETLPLQIQTIPGMADLVSGRAKISEIADVSIEDLLGRDPVPPRQDLLDADIRGKTVLVTGAGGSIGSELSRQILHLGPVRLLLMDISEFGLYTIDQELRQTAGRAGLRVEIAPLVGSVRDHGRMEAILRRFAVDTVYHAAAYKHVPLVEQNVVEGIRNNVFGTLAAARAAVAAGVQAFILISTDKAVRPTNVMGAAKRMAELVCQALAGEQKGTRFSMVRFGNVLGSSGSVIPLFRRQIAAGGPVTVTHPEINRYFMTIPEAAQLVIQAGAMARGGDVFVLDMGEPVRIADLAMKMVRLSGLNPVLAGERPNGRPLEAGEIEIVFTDLRPGEKLYEELLVGGGAMPTQHPRILTAMEQALPWATLQGRLAALESACEAGDLAAIKALLLDLPIGYAPADADFCDLTWKAGGTSVVPLPALAFARSGA</sequence>
<dbReference type="EMBL" id="JBHRSP010000015">
    <property type="protein sequence ID" value="MFC3073234.1"/>
    <property type="molecule type" value="Genomic_DNA"/>
</dbReference>
<feature type="transmembrane region" description="Helical" evidence="2">
    <location>
        <begin position="76"/>
        <end position="102"/>
    </location>
</feature>
<feature type="transmembrane region" description="Helical" evidence="2">
    <location>
        <begin position="44"/>
        <end position="64"/>
    </location>
</feature>
<evidence type="ECO:0000256" key="1">
    <source>
        <dbReference type="ARBA" id="ARBA00007430"/>
    </source>
</evidence>
<gene>
    <name evidence="4" type="ORF">ACFOHH_08990</name>
</gene>
<dbReference type="Pfam" id="PF02719">
    <property type="entry name" value="Polysacc_synt_2"/>
    <property type="match status" value="1"/>
</dbReference>
<dbReference type="PANTHER" id="PTHR43318">
    <property type="entry name" value="UDP-N-ACETYLGLUCOSAMINE 4,6-DEHYDRATASE"/>
    <property type="match status" value="1"/>
</dbReference>
<dbReference type="Gene3D" id="3.40.50.720">
    <property type="entry name" value="NAD(P)-binding Rossmann-like Domain"/>
    <property type="match status" value="2"/>
</dbReference>
<dbReference type="InterPro" id="IPR029063">
    <property type="entry name" value="SAM-dependent_MTases_sf"/>
</dbReference>
<feature type="transmembrane region" description="Helical" evidence="2">
    <location>
        <begin position="108"/>
        <end position="129"/>
    </location>
</feature>
<protein>
    <submittedName>
        <fullName evidence="4">Polysaccharide biosynthesis protein</fullName>
    </submittedName>
</protein>
<evidence type="ECO:0000259" key="3">
    <source>
        <dbReference type="Pfam" id="PF02719"/>
    </source>
</evidence>
<dbReference type="InterPro" id="IPR051203">
    <property type="entry name" value="Polysaccharide_Synthase-Rel"/>
</dbReference>
<evidence type="ECO:0000313" key="5">
    <source>
        <dbReference type="Proteomes" id="UP001595377"/>
    </source>
</evidence>
<name>A0ABV7DFH3_9HYPH</name>
<keyword evidence="2" id="KW-0812">Transmembrane</keyword>
<comment type="similarity">
    <text evidence="1">Belongs to the polysaccharide synthase family.</text>
</comment>
<feature type="transmembrane region" description="Helical" evidence="2">
    <location>
        <begin position="12"/>
        <end position="32"/>
    </location>
</feature>
<dbReference type="Proteomes" id="UP001595377">
    <property type="component" value="Unassembled WGS sequence"/>
</dbReference>
<dbReference type="PANTHER" id="PTHR43318:SF1">
    <property type="entry name" value="POLYSACCHARIDE BIOSYNTHESIS PROTEIN EPSC-RELATED"/>
    <property type="match status" value="1"/>
</dbReference>
<keyword evidence="5" id="KW-1185">Reference proteome</keyword>
<dbReference type="InterPro" id="IPR003869">
    <property type="entry name" value="Polysac_CapD-like"/>
</dbReference>
<proteinExistence type="inferred from homology"/>
<dbReference type="SUPFAM" id="SSF53335">
    <property type="entry name" value="S-adenosyl-L-methionine-dependent methyltransferases"/>
    <property type="match status" value="1"/>
</dbReference>
<accession>A0ABV7DFH3</accession>
<dbReference type="CDD" id="cd05237">
    <property type="entry name" value="UDP_invert_4-6DH_SDR_e"/>
    <property type="match status" value="1"/>
</dbReference>
<keyword evidence="2" id="KW-1133">Transmembrane helix</keyword>
<keyword evidence="2" id="KW-0472">Membrane</keyword>
<feature type="domain" description="Polysaccharide biosynthesis protein CapD-like" evidence="3">
    <location>
        <begin position="277"/>
        <end position="576"/>
    </location>
</feature>
<organism evidence="4 5">
    <name type="scientific">Shinella pollutisoli</name>
    <dbReference type="NCBI Taxonomy" id="2250594"/>
    <lineage>
        <taxon>Bacteria</taxon>
        <taxon>Pseudomonadati</taxon>
        <taxon>Pseudomonadota</taxon>
        <taxon>Alphaproteobacteria</taxon>
        <taxon>Hyphomicrobiales</taxon>
        <taxon>Rhizobiaceae</taxon>
        <taxon>Shinella</taxon>
    </lineage>
</organism>
<dbReference type="SUPFAM" id="SSF51735">
    <property type="entry name" value="NAD(P)-binding Rossmann-fold domains"/>
    <property type="match status" value="1"/>
</dbReference>
<dbReference type="InterPro" id="IPR036291">
    <property type="entry name" value="NAD(P)-bd_dom_sf"/>
</dbReference>